<reference evidence="2 3" key="1">
    <citation type="submission" date="2014-07" db="EMBL/GenBank/DDBJ databases">
        <title>Draft Genome Sequence of Gephyronic Acid Producer, Cystobacter violaceus Strain Cb vi76.</title>
        <authorList>
            <person name="Stevens D.C."/>
            <person name="Young J."/>
            <person name="Carmichael R."/>
            <person name="Tan J."/>
            <person name="Taylor R.E."/>
        </authorList>
    </citation>
    <scope>NUCLEOTIDE SEQUENCE [LARGE SCALE GENOMIC DNA]</scope>
    <source>
        <strain evidence="2 3">Cb vi76</strain>
    </source>
</reference>
<accession>A0A084SRB0</accession>
<dbReference type="EMBL" id="JPMI01000166">
    <property type="protein sequence ID" value="KFA90995.1"/>
    <property type="molecule type" value="Genomic_DNA"/>
</dbReference>
<dbReference type="InterPro" id="IPR018683">
    <property type="entry name" value="DUF2169"/>
</dbReference>
<evidence type="ECO:0000259" key="1">
    <source>
        <dbReference type="Pfam" id="PF09937"/>
    </source>
</evidence>
<dbReference type="Proteomes" id="UP000028547">
    <property type="component" value="Unassembled WGS sequence"/>
</dbReference>
<evidence type="ECO:0000313" key="3">
    <source>
        <dbReference type="Proteomes" id="UP000028547"/>
    </source>
</evidence>
<comment type="caution">
    <text evidence="2">The sequence shown here is derived from an EMBL/GenBank/DDBJ whole genome shotgun (WGS) entry which is preliminary data.</text>
</comment>
<dbReference type="Pfam" id="PF09937">
    <property type="entry name" value="DUF2169"/>
    <property type="match status" value="1"/>
</dbReference>
<organism evidence="2 3">
    <name type="scientific">Archangium violaceum Cb vi76</name>
    <dbReference type="NCBI Taxonomy" id="1406225"/>
    <lineage>
        <taxon>Bacteria</taxon>
        <taxon>Pseudomonadati</taxon>
        <taxon>Myxococcota</taxon>
        <taxon>Myxococcia</taxon>
        <taxon>Myxococcales</taxon>
        <taxon>Cystobacterineae</taxon>
        <taxon>Archangiaceae</taxon>
        <taxon>Archangium</taxon>
    </lineage>
</organism>
<evidence type="ECO:0000313" key="2">
    <source>
        <dbReference type="EMBL" id="KFA90995.1"/>
    </source>
</evidence>
<sequence>MRNPIDNQTPFACEPLALADEEGRPLLLVVVKATYVLGSGPLRLADEQVPVNIAGEYWGKPDESSYRYEPECALFKPATDVVLVGHAHAAEQNTTSLLVSLKVGTLQKSVRVVGERVWFKSMGSISMTQPLVFEKLPLRYERAFGGWDRSHPEPARHTFEPRNPVGVGFRASPRNFEEELRLPNLEEPDHPVRQFGQVVPPAGFGFISPHWQPRTAFAGTYDDAWRKQRMPRLPKDFDRRYFNAASPGLVAPGYLKGGEPVTVLNASPRPLSFALPTQSPEVKAVLAFAGDSWVEMKLDTCIIDTDIERVMLLWRGSVVLKDGPDDVLELSISTSTPVGLS</sequence>
<gene>
    <name evidence="2" type="ORF">Q664_25090</name>
</gene>
<feature type="domain" description="DUF2169" evidence="1">
    <location>
        <begin position="22"/>
        <end position="315"/>
    </location>
</feature>
<protein>
    <recommendedName>
        <fullName evidence="1">DUF2169 domain-containing protein</fullName>
    </recommendedName>
</protein>
<name>A0A084SRB0_9BACT</name>
<proteinExistence type="predicted"/>
<dbReference type="AlphaFoldDB" id="A0A084SRB0"/>
<dbReference type="RefSeq" id="WP_043400370.1">
    <property type="nucleotide sequence ID" value="NZ_JPMI01000166.1"/>
</dbReference>